<dbReference type="InterPro" id="IPR002172">
    <property type="entry name" value="LDrepeatLR_classA_rpt"/>
</dbReference>
<comment type="caution">
    <text evidence="2">The sequence shown here is derived from an EMBL/GenBank/DDBJ whole genome shotgun (WGS) entry which is preliminary data.</text>
</comment>
<dbReference type="CDD" id="cd00112">
    <property type="entry name" value="LDLa"/>
    <property type="match status" value="1"/>
</dbReference>
<sequence length="126" mass="14208">MSVTFKQFTAQRSAAYTFNLQKTDKIKNANIQLYKCNGYSDCPDGSDEWNCSSCPSRLPYNCDCNKVDDYSCKDGGYVCYEENDAMDIQSVQMGATNGIVHRVRHCGQINALVIRLILTLVKEKDL</sequence>
<gene>
    <name evidence="2" type="ORF">CVLEPA_LOCUS17582</name>
</gene>
<protein>
    <submittedName>
        <fullName evidence="2">Uncharacterized protein</fullName>
    </submittedName>
</protein>
<name>A0ABP0G2X8_CLALP</name>
<dbReference type="Pfam" id="PF00057">
    <property type="entry name" value="Ldl_recept_a"/>
    <property type="match status" value="1"/>
</dbReference>
<keyword evidence="1" id="KW-1015">Disulfide bond</keyword>
<organism evidence="2 3">
    <name type="scientific">Clavelina lepadiformis</name>
    <name type="common">Light-bulb sea squirt</name>
    <name type="synonym">Ascidia lepadiformis</name>
    <dbReference type="NCBI Taxonomy" id="159417"/>
    <lineage>
        <taxon>Eukaryota</taxon>
        <taxon>Metazoa</taxon>
        <taxon>Chordata</taxon>
        <taxon>Tunicata</taxon>
        <taxon>Ascidiacea</taxon>
        <taxon>Aplousobranchia</taxon>
        <taxon>Clavelinidae</taxon>
        <taxon>Clavelina</taxon>
    </lineage>
</organism>
<dbReference type="InterPro" id="IPR036055">
    <property type="entry name" value="LDL_receptor-like_sf"/>
</dbReference>
<proteinExistence type="predicted"/>
<reference evidence="2 3" key="1">
    <citation type="submission" date="2024-02" db="EMBL/GenBank/DDBJ databases">
        <authorList>
            <person name="Daric V."/>
            <person name="Darras S."/>
        </authorList>
    </citation>
    <scope>NUCLEOTIDE SEQUENCE [LARGE SCALE GENOMIC DNA]</scope>
</reference>
<dbReference type="Proteomes" id="UP001642483">
    <property type="component" value="Unassembled WGS sequence"/>
</dbReference>
<keyword evidence="3" id="KW-1185">Reference proteome</keyword>
<dbReference type="Gene3D" id="4.10.400.10">
    <property type="entry name" value="Low-density Lipoprotein Receptor"/>
    <property type="match status" value="1"/>
</dbReference>
<evidence type="ECO:0000256" key="1">
    <source>
        <dbReference type="ARBA" id="ARBA00023157"/>
    </source>
</evidence>
<dbReference type="EMBL" id="CAWYQH010000101">
    <property type="protein sequence ID" value="CAK8685870.1"/>
    <property type="molecule type" value="Genomic_DNA"/>
</dbReference>
<accession>A0ABP0G2X8</accession>
<dbReference type="SUPFAM" id="SSF57424">
    <property type="entry name" value="LDL receptor-like module"/>
    <property type="match status" value="1"/>
</dbReference>
<evidence type="ECO:0000313" key="2">
    <source>
        <dbReference type="EMBL" id="CAK8685870.1"/>
    </source>
</evidence>
<evidence type="ECO:0000313" key="3">
    <source>
        <dbReference type="Proteomes" id="UP001642483"/>
    </source>
</evidence>